<name>A0A1H6H6U9_MAGFU</name>
<evidence type="ECO:0000313" key="3">
    <source>
        <dbReference type="Proteomes" id="UP000182983"/>
    </source>
</evidence>
<evidence type="ECO:0000313" key="2">
    <source>
        <dbReference type="EMBL" id="SEH31156.1"/>
    </source>
</evidence>
<dbReference type="GO" id="GO:0003839">
    <property type="term" value="F:gamma-glutamylcyclotransferase activity"/>
    <property type="evidence" value="ECO:0007669"/>
    <property type="project" value="InterPro"/>
</dbReference>
<dbReference type="RefSeq" id="WP_074766292.1">
    <property type="nucleotide sequence ID" value="NZ_FNWO01000003.1"/>
</dbReference>
<keyword evidence="3" id="KW-1185">Reference proteome</keyword>
<accession>A0A1H6H6U9</accession>
<dbReference type="PANTHER" id="PTHR12935:SF0">
    <property type="entry name" value="GAMMA-GLUTAMYLCYCLOTRANSFERASE"/>
    <property type="match status" value="1"/>
</dbReference>
<dbReference type="AlphaFoldDB" id="A0A1H6H6U9"/>
<dbReference type="SUPFAM" id="SSF110857">
    <property type="entry name" value="Gamma-glutamyl cyclotransferase-like"/>
    <property type="match status" value="1"/>
</dbReference>
<dbReference type="OrthoDB" id="141582at2"/>
<evidence type="ECO:0000256" key="1">
    <source>
        <dbReference type="ARBA" id="ARBA00023239"/>
    </source>
</evidence>
<dbReference type="Pfam" id="PF13772">
    <property type="entry name" value="AIG2_2"/>
    <property type="match status" value="1"/>
</dbReference>
<organism evidence="2 3">
    <name type="scientific">Magnetospirillum fulvum</name>
    <name type="common">Rhodospirillum fulvum</name>
    <dbReference type="NCBI Taxonomy" id="1082"/>
    <lineage>
        <taxon>Bacteria</taxon>
        <taxon>Pseudomonadati</taxon>
        <taxon>Pseudomonadota</taxon>
        <taxon>Alphaproteobacteria</taxon>
        <taxon>Rhodospirillales</taxon>
        <taxon>Rhodospirillaceae</taxon>
        <taxon>Magnetospirillum</taxon>
    </lineage>
</organism>
<sequence length="183" mass="20075">MSIRPTRRRLLYFAYGGDMHPDQIGERCEAAELVCRARLQSYRLAFHGRSRVWDGGQETVTPDPKGVIHGVLYRLSASDFDRLDIWQGVRIDGGGSYFHSPVDVIDEQGRLIDALIYRKAVDGAPAPPSHDFLRHLVAGATARDLSPAYIAALAAIPSRPADFPVPREDRTAAALLSGMSCAC</sequence>
<protein>
    <submittedName>
        <fullName evidence="2">AIG2-like family protein</fullName>
    </submittedName>
</protein>
<dbReference type="Proteomes" id="UP000182983">
    <property type="component" value="Unassembled WGS sequence"/>
</dbReference>
<dbReference type="InterPro" id="IPR036568">
    <property type="entry name" value="GGCT-like_sf"/>
</dbReference>
<dbReference type="EMBL" id="FNWO01000003">
    <property type="protein sequence ID" value="SEH31156.1"/>
    <property type="molecule type" value="Genomic_DNA"/>
</dbReference>
<reference evidence="3" key="1">
    <citation type="submission" date="2016-10" db="EMBL/GenBank/DDBJ databases">
        <authorList>
            <person name="Varghese N."/>
            <person name="Submissions S."/>
        </authorList>
    </citation>
    <scope>NUCLEOTIDE SEQUENCE [LARGE SCALE GENOMIC DNA]</scope>
    <source>
        <strain evidence="3">DSM 13234</strain>
    </source>
</reference>
<dbReference type="CDD" id="cd06661">
    <property type="entry name" value="GGCT_like"/>
    <property type="match status" value="1"/>
</dbReference>
<keyword evidence="1" id="KW-0456">Lyase</keyword>
<dbReference type="Gene3D" id="3.10.490.10">
    <property type="entry name" value="Gamma-glutamyl cyclotransferase-like"/>
    <property type="match status" value="1"/>
</dbReference>
<gene>
    <name evidence="2" type="ORF">SAMN04244559_01082</name>
</gene>
<dbReference type="InterPro" id="IPR017939">
    <property type="entry name" value="G-Glutamylcylcotransferase"/>
</dbReference>
<dbReference type="InterPro" id="IPR013024">
    <property type="entry name" value="GGCT-like"/>
</dbReference>
<proteinExistence type="predicted"/>
<dbReference type="PANTHER" id="PTHR12935">
    <property type="entry name" value="GAMMA-GLUTAMYLCYCLOTRANSFERASE"/>
    <property type="match status" value="1"/>
</dbReference>